<dbReference type="STRING" id="1801990.A2V69_02385"/>
<evidence type="ECO:0000313" key="3">
    <source>
        <dbReference type="Proteomes" id="UP000177810"/>
    </source>
</evidence>
<name>A0A1G2F374_9BACT</name>
<feature type="transmembrane region" description="Helical" evidence="1">
    <location>
        <begin position="104"/>
        <end position="129"/>
    </location>
</feature>
<protein>
    <recommendedName>
        <fullName evidence="4">DUF3307 domain-containing protein</fullName>
    </recommendedName>
</protein>
<reference evidence="2 3" key="1">
    <citation type="journal article" date="2016" name="Nat. Commun.">
        <title>Thousands of microbial genomes shed light on interconnected biogeochemical processes in an aquifer system.</title>
        <authorList>
            <person name="Anantharaman K."/>
            <person name="Brown C.T."/>
            <person name="Hug L.A."/>
            <person name="Sharon I."/>
            <person name="Castelle C.J."/>
            <person name="Probst A.J."/>
            <person name="Thomas B.C."/>
            <person name="Singh A."/>
            <person name="Wilkins M.J."/>
            <person name="Karaoz U."/>
            <person name="Brodie E.L."/>
            <person name="Williams K.H."/>
            <person name="Hubbard S.S."/>
            <person name="Banfield J.F."/>
        </authorList>
    </citation>
    <scope>NUCLEOTIDE SEQUENCE [LARGE SCALE GENOMIC DNA]</scope>
</reference>
<sequence length="132" mass="15385">MATLFIRAFLGHMIGDYLFQTTFMAFNKKGSGWKGTWACTFHCLTYTAPVCLLLWTSNWLVWLLVFASHWLIDRTKFVAWWMDKVKGLTFKKAESAGTFLTATYSFLSIAVDNTFHFLSLWLIIEFLMVKKM</sequence>
<keyword evidence="1" id="KW-1133">Transmembrane helix</keyword>
<keyword evidence="1" id="KW-0812">Transmembrane</keyword>
<accession>A0A1G2F374</accession>
<evidence type="ECO:0000256" key="1">
    <source>
        <dbReference type="SAM" id="Phobius"/>
    </source>
</evidence>
<dbReference type="Proteomes" id="UP000177810">
    <property type="component" value="Unassembled WGS sequence"/>
</dbReference>
<gene>
    <name evidence="2" type="ORF">A2V69_02385</name>
</gene>
<feature type="transmembrane region" description="Helical" evidence="1">
    <location>
        <begin position="46"/>
        <end position="72"/>
    </location>
</feature>
<dbReference type="Pfam" id="PF11750">
    <property type="entry name" value="DUF3307"/>
    <property type="match status" value="1"/>
</dbReference>
<organism evidence="2 3">
    <name type="scientific">Candidatus Portnoybacteria bacterium RBG_13_40_8</name>
    <dbReference type="NCBI Taxonomy" id="1801990"/>
    <lineage>
        <taxon>Bacteria</taxon>
        <taxon>Candidatus Portnoyibacteriota</taxon>
    </lineage>
</organism>
<dbReference type="AlphaFoldDB" id="A0A1G2F374"/>
<evidence type="ECO:0008006" key="4">
    <source>
        <dbReference type="Google" id="ProtNLM"/>
    </source>
</evidence>
<dbReference type="InterPro" id="IPR021737">
    <property type="entry name" value="Phage_phiKZ_Orf197"/>
</dbReference>
<proteinExistence type="predicted"/>
<comment type="caution">
    <text evidence="2">The sequence shown here is derived from an EMBL/GenBank/DDBJ whole genome shotgun (WGS) entry which is preliminary data.</text>
</comment>
<dbReference type="EMBL" id="MHMT01000019">
    <property type="protein sequence ID" value="OGZ32443.1"/>
    <property type="molecule type" value="Genomic_DNA"/>
</dbReference>
<keyword evidence="1" id="KW-0472">Membrane</keyword>
<evidence type="ECO:0000313" key="2">
    <source>
        <dbReference type="EMBL" id="OGZ32443.1"/>
    </source>
</evidence>